<dbReference type="EMBL" id="GBEZ01008131">
    <property type="protein sequence ID" value="JAC77382.1"/>
    <property type="molecule type" value="Transcribed_RNA"/>
</dbReference>
<gene>
    <name evidence="2" type="ORF">TSPGSL018_17856</name>
</gene>
<reference evidence="2" key="1">
    <citation type="submission" date="2014-05" db="EMBL/GenBank/DDBJ databases">
        <title>The transcriptome of the halophilic microalga Tetraselmis sp. GSL018 isolated from the Great Salt Lake, Utah.</title>
        <authorList>
            <person name="Jinkerson R.E."/>
            <person name="D'Adamo S."/>
            <person name="Posewitz M.C."/>
        </authorList>
    </citation>
    <scope>NUCLEOTIDE SEQUENCE</scope>
    <source>
        <strain evidence="2">GSL018</strain>
    </source>
</reference>
<feature type="signal peptide" evidence="1">
    <location>
        <begin position="1"/>
        <end position="20"/>
    </location>
</feature>
<evidence type="ECO:0000313" key="2">
    <source>
        <dbReference type="EMBL" id="JAC77382.1"/>
    </source>
</evidence>
<evidence type="ECO:0000256" key="1">
    <source>
        <dbReference type="SAM" id="SignalP"/>
    </source>
</evidence>
<feature type="non-terminal residue" evidence="2">
    <location>
        <position position="1"/>
    </location>
</feature>
<keyword evidence="1" id="KW-0732">Signal</keyword>
<feature type="chain" id="PRO_5001606009" evidence="1">
    <location>
        <begin position="21"/>
        <end position="106"/>
    </location>
</feature>
<name>A0A061RWV6_9CHLO</name>
<protein>
    <submittedName>
        <fullName evidence="2">Uncharacterized protein</fullName>
    </submittedName>
</protein>
<accession>A0A061RWV6</accession>
<dbReference type="AlphaFoldDB" id="A0A061RWV6"/>
<organism evidence="2">
    <name type="scientific">Tetraselmis sp. GSL018</name>
    <dbReference type="NCBI Taxonomy" id="582737"/>
    <lineage>
        <taxon>Eukaryota</taxon>
        <taxon>Viridiplantae</taxon>
        <taxon>Chlorophyta</taxon>
        <taxon>core chlorophytes</taxon>
        <taxon>Chlorodendrophyceae</taxon>
        <taxon>Chlorodendrales</taxon>
        <taxon>Chlorodendraceae</taxon>
        <taxon>Tetraselmis</taxon>
    </lineage>
</organism>
<sequence>GGSFGPRAAPLTAFLRVVKAAALGTEAELLALLDCYPLVKVPRKIEGSHHQNPKGESRQLVGRPARQVEKAALNLEVSQLRYLHGGARDDMERAAYVPLGGQGYTS</sequence>
<proteinExistence type="predicted"/>